<keyword evidence="4" id="KW-1185">Reference proteome</keyword>
<dbReference type="InterPro" id="IPR029057">
    <property type="entry name" value="PRTase-like"/>
</dbReference>
<reference evidence="4" key="1">
    <citation type="submission" date="2016-11" db="EMBL/GenBank/DDBJ databases">
        <authorList>
            <person name="Varghese N."/>
            <person name="Submissions S."/>
        </authorList>
    </citation>
    <scope>NUCLEOTIDE SEQUENCE [LARGE SCALE GENOMIC DNA]</scope>
    <source>
        <strain evidence="4">DSM 10124</strain>
    </source>
</reference>
<proteinExistence type="inferred from homology"/>
<organism evidence="3 4">
    <name type="scientific">Caloramator proteoclasticus DSM 10124</name>
    <dbReference type="NCBI Taxonomy" id="1121262"/>
    <lineage>
        <taxon>Bacteria</taxon>
        <taxon>Bacillati</taxon>
        <taxon>Bacillota</taxon>
        <taxon>Clostridia</taxon>
        <taxon>Eubacteriales</taxon>
        <taxon>Clostridiaceae</taxon>
        <taxon>Caloramator</taxon>
    </lineage>
</organism>
<evidence type="ECO:0000313" key="3">
    <source>
        <dbReference type="EMBL" id="SHE30090.1"/>
    </source>
</evidence>
<dbReference type="Pfam" id="PF00156">
    <property type="entry name" value="Pribosyltran"/>
    <property type="match status" value="1"/>
</dbReference>
<feature type="domain" description="Phosphoribosyltransferase" evidence="2">
    <location>
        <begin position="165"/>
        <end position="220"/>
    </location>
</feature>
<dbReference type="CDD" id="cd06223">
    <property type="entry name" value="PRTases_typeI"/>
    <property type="match status" value="1"/>
</dbReference>
<dbReference type="PANTHER" id="PTHR47505:SF1">
    <property type="entry name" value="DNA UTILIZATION PROTEIN YHGH"/>
    <property type="match status" value="1"/>
</dbReference>
<name>A0A1M4SD02_9CLOT</name>
<dbReference type="EMBL" id="FQVG01000001">
    <property type="protein sequence ID" value="SHE30090.1"/>
    <property type="molecule type" value="Genomic_DNA"/>
</dbReference>
<dbReference type="AlphaFoldDB" id="A0A1M4SD02"/>
<dbReference type="PANTHER" id="PTHR47505">
    <property type="entry name" value="DNA UTILIZATION PROTEIN YHGH"/>
    <property type="match status" value="1"/>
</dbReference>
<accession>A0A1M4SD02</accession>
<dbReference type="Gene3D" id="3.40.50.2020">
    <property type="match status" value="1"/>
</dbReference>
<comment type="similarity">
    <text evidence="1">Belongs to the ComF/GntX family.</text>
</comment>
<dbReference type="InterPro" id="IPR051910">
    <property type="entry name" value="ComF/GntX_DNA_util-trans"/>
</dbReference>
<dbReference type="InterPro" id="IPR000836">
    <property type="entry name" value="PRTase_dom"/>
</dbReference>
<dbReference type="Proteomes" id="UP000184423">
    <property type="component" value="Unassembled WGS sequence"/>
</dbReference>
<protein>
    <submittedName>
        <fullName evidence="3">Competence protein ComFC</fullName>
    </submittedName>
</protein>
<evidence type="ECO:0000256" key="1">
    <source>
        <dbReference type="ARBA" id="ARBA00008007"/>
    </source>
</evidence>
<evidence type="ECO:0000259" key="2">
    <source>
        <dbReference type="Pfam" id="PF00156"/>
    </source>
</evidence>
<dbReference type="SUPFAM" id="SSF53271">
    <property type="entry name" value="PRTase-like"/>
    <property type="match status" value="1"/>
</dbReference>
<evidence type="ECO:0000313" key="4">
    <source>
        <dbReference type="Proteomes" id="UP000184423"/>
    </source>
</evidence>
<sequence>MGKGIFEKIVFLLNCLLEVIFQQPYFCIICGRELAYEEVYICDGCQDSFERVTDIVKIDGQDDIFLDECIALYEFKGNVRDIVHDLKYRGKKDLSNVIAYLINKNINLDADLITWVPQSKRTYRNRGYNQSEEIAKYLSYYTNIKCEELLIRVKETQSQVLLNGIDRWYNVWDAFSAERNLKGLKVLIVDDVVTTGATLNYCAKALKQKGAYVVNAICFAKSC</sequence>
<gene>
    <name evidence="3" type="ORF">SAMN02746091_00127</name>
</gene>